<keyword evidence="6 9" id="KW-1133">Transmembrane helix</keyword>
<keyword evidence="8" id="KW-0325">Glycoprotein</keyword>
<evidence type="ECO:0000256" key="9">
    <source>
        <dbReference type="SAM" id="Phobius"/>
    </source>
</evidence>
<dbReference type="GO" id="GO:0012505">
    <property type="term" value="C:endomembrane system"/>
    <property type="evidence" value="ECO:0007669"/>
    <property type="project" value="UniProtKB-SubCell"/>
</dbReference>
<feature type="transmembrane region" description="Helical" evidence="9">
    <location>
        <begin position="433"/>
        <end position="451"/>
    </location>
</feature>
<keyword evidence="3" id="KW-0813">Transport</keyword>
<reference evidence="11 12" key="1">
    <citation type="journal article" date="2012" name="Nat. Genet.">
        <title>The yak genome and adaptation to life at high altitude.</title>
        <authorList>
            <person name="Qiu Q."/>
            <person name="Zhang G."/>
            <person name="Ma T."/>
            <person name="Qian W."/>
            <person name="Wang J."/>
            <person name="Ye Z."/>
            <person name="Cao C."/>
            <person name="Hu Q."/>
            <person name="Kim J."/>
            <person name="Larkin D.M."/>
            <person name="Auvil L."/>
            <person name="Capitanu B."/>
            <person name="Ma J."/>
            <person name="Lewin H.A."/>
            <person name="Qian X."/>
            <person name="Lang Y."/>
            <person name="Zhou R."/>
            <person name="Wang L."/>
            <person name="Wang K."/>
            <person name="Xia J."/>
            <person name="Liao S."/>
            <person name="Pan S."/>
            <person name="Lu X."/>
            <person name="Hou H."/>
            <person name="Wang Y."/>
            <person name="Zang X."/>
            <person name="Yin Y."/>
            <person name="Ma H."/>
            <person name="Zhang J."/>
            <person name="Wang Z."/>
            <person name="Zhang Y."/>
            <person name="Zhang D."/>
            <person name="Yonezawa T."/>
            <person name="Hasegawa M."/>
            <person name="Zhong Y."/>
            <person name="Liu W."/>
            <person name="Zhang Y."/>
            <person name="Huang Z."/>
            <person name="Zhang S."/>
            <person name="Long R."/>
            <person name="Yang H."/>
            <person name="Wang J."/>
            <person name="Lenstra J.A."/>
            <person name="Cooper D.N."/>
            <person name="Wu Y."/>
            <person name="Wang J."/>
            <person name="Shi P."/>
            <person name="Wang J."/>
            <person name="Liu J."/>
        </authorList>
    </citation>
    <scope>NUCLEOTIDE SEQUENCE [LARGE SCALE GENOMIC DNA]</scope>
    <source>
        <strain evidence="12">yakQH1</strain>
    </source>
</reference>
<dbReference type="PIRSF" id="PIRSF006060">
    <property type="entry name" value="AA_transporter"/>
    <property type="match status" value="1"/>
</dbReference>
<keyword evidence="4 9" id="KW-0812">Transmembrane</keyword>
<feature type="transmembrane region" description="Helical" evidence="9">
    <location>
        <begin position="116"/>
        <end position="140"/>
    </location>
</feature>
<dbReference type="InterPro" id="IPR029485">
    <property type="entry name" value="CAT_C"/>
</dbReference>
<comment type="similarity">
    <text evidence="2">Belongs to the amino acid-polyamine-organocation (APC) superfamily. Cationic amino acid transporter (CAT) (TC 2.A.3.3) family.</text>
</comment>
<keyword evidence="7 9" id="KW-0472">Membrane</keyword>
<keyword evidence="5" id="KW-0029">Amino-acid transport</keyword>
<evidence type="ECO:0000256" key="6">
    <source>
        <dbReference type="ARBA" id="ARBA00022989"/>
    </source>
</evidence>
<feature type="transmembrane region" description="Helical" evidence="9">
    <location>
        <begin position="404"/>
        <end position="427"/>
    </location>
</feature>
<feature type="transmembrane region" description="Helical" evidence="9">
    <location>
        <begin position="375"/>
        <end position="395"/>
    </location>
</feature>
<accession>L8HTV6</accession>
<dbReference type="FunFam" id="1.20.1740.10:FF:000024">
    <property type="entry name" value="High affinity cationic amino acid transporter 1"/>
    <property type="match status" value="1"/>
</dbReference>
<dbReference type="PANTHER" id="PTHR43243:SF10">
    <property type="entry name" value="MGC138914 PROTEIN"/>
    <property type="match status" value="1"/>
</dbReference>
<sequence>MVSSTMSRMLCQYVRQFGQKLVHRRPLEPIEESESPTAHLNILDLVVLGVGRSLGSGVYVLIGFIAKLIAGPSVIICFLVDSLSSVLFGLCYAELGARIPHVDSMYLHSYVIMGQLCAFVIGWNLILSLFVGTACVAKAWSIAFDSLTGNHISQALEGTFSPYMPSALGTFPDFVVLGPLLLITGEKGSVIEDLGPLGSGGFVPFGFEGILHGAAIFFRSYFGFSVIVTKGREARNPQCSIPLSMVISIFICFLAYSGVSVALTLMVPYYQIHHYNPLPQAFFHVGWAPARYVMAVVFLCALLYSLLRAMFVLSRLICAMADDGLLFRGLGWIHAGTHSPIIAILASGTLAVLLLIILSLVLAQWPIQVFSGDSVLTTVAVLLLLLITGVMVIIWRQPQDPSPLYFKVPALPVLPLVSIFVNIYLMMQITSGAWVQFGIWNAIGFVIYFGYGIRHSLAGNDEPQRPASNSQT</sequence>
<dbReference type="Proteomes" id="UP000011080">
    <property type="component" value="Unassembled WGS sequence"/>
</dbReference>
<feature type="transmembrane region" description="Helical" evidence="9">
    <location>
        <begin position="290"/>
        <end position="307"/>
    </location>
</feature>
<feature type="domain" description="Cationic amino acid transporter C-terminal" evidence="10">
    <location>
        <begin position="406"/>
        <end position="456"/>
    </location>
</feature>
<evidence type="ECO:0000256" key="7">
    <source>
        <dbReference type="ARBA" id="ARBA00023136"/>
    </source>
</evidence>
<evidence type="ECO:0000256" key="4">
    <source>
        <dbReference type="ARBA" id="ARBA00022692"/>
    </source>
</evidence>
<dbReference type="AlphaFoldDB" id="L8HTV6"/>
<proteinExistence type="inferred from homology"/>
<evidence type="ECO:0000256" key="5">
    <source>
        <dbReference type="ARBA" id="ARBA00022970"/>
    </source>
</evidence>
<protein>
    <recommendedName>
        <fullName evidence="10">Cationic amino acid transporter C-terminal domain-containing protein</fullName>
    </recommendedName>
</protein>
<evidence type="ECO:0000313" key="11">
    <source>
        <dbReference type="EMBL" id="ELR47338.1"/>
    </source>
</evidence>
<evidence type="ECO:0000259" key="10">
    <source>
        <dbReference type="Pfam" id="PF13906"/>
    </source>
</evidence>
<name>L8HTV6_9CETA</name>
<feature type="transmembrane region" description="Helical" evidence="9">
    <location>
        <begin position="241"/>
        <end position="270"/>
    </location>
</feature>
<feature type="transmembrane region" description="Helical" evidence="9">
    <location>
        <begin position="341"/>
        <end position="363"/>
    </location>
</feature>
<dbReference type="Gene3D" id="1.20.1740.10">
    <property type="entry name" value="Amino acid/polyamine transporter I"/>
    <property type="match status" value="1"/>
</dbReference>
<gene>
    <name evidence="11" type="ORF">M91_03248</name>
</gene>
<feature type="transmembrane region" description="Helical" evidence="9">
    <location>
        <begin position="209"/>
        <end position="229"/>
    </location>
</feature>
<evidence type="ECO:0000313" key="12">
    <source>
        <dbReference type="Proteomes" id="UP000011080"/>
    </source>
</evidence>
<evidence type="ECO:0000256" key="1">
    <source>
        <dbReference type="ARBA" id="ARBA00004127"/>
    </source>
</evidence>
<organism evidence="11 12">
    <name type="scientific">Bos mutus</name>
    <name type="common">wild yak</name>
    <dbReference type="NCBI Taxonomy" id="72004"/>
    <lineage>
        <taxon>Eukaryota</taxon>
        <taxon>Metazoa</taxon>
        <taxon>Chordata</taxon>
        <taxon>Craniata</taxon>
        <taxon>Vertebrata</taxon>
        <taxon>Euteleostomi</taxon>
        <taxon>Mammalia</taxon>
        <taxon>Eutheria</taxon>
        <taxon>Laurasiatheria</taxon>
        <taxon>Artiodactyla</taxon>
        <taxon>Ruminantia</taxon>
        <taxon>Pecora</taxon>
        <taxon>Bovidae</taxon>
        <taxon>Bovinae</taxon>
        <taxon>Bos</taxon>
    </lineage>
</organism>
<evidence type="ECO:0000256" key="3">
    <source>
        <dbReference type="ARBA" id="ARBA00022448"/>
    </source>
</evidence>
<evidence type="ECO:0000256" key="8">
    <source>
        <dbReference type="ARBA" id="ARBA00023180"/>
    </source>
</evidence>
<dbReference type="GO" id="GO:0005886">
    <property type="term" value="C:plasma membrane"/>
    <property type="evidence" value="ECO:0007669"/>
    <property type="project" value="TreeGrafter"/>
</dbReference>
<dbReference type="PANTHER" id="PTHR43243">
    <property type="entry name" value="INNER MEMBRANE TRANSPORTER YGJI-RELATED"/>
    <property type="match status" value="1"/>
</dbReference>
<dbReference type="Pfam" id="PF13906">
    <property type="entry name" value="AA_permease_C"/>
    <property type="match status" value="1"/>
</dbReference>
<evidence type="ECO:0000256" key="2">
    <source>
        <dbReference type="ARBA" id="ARBA00008572"/>
    </source>
</evidence>
<dbReference type="GO" id="GO:0015171">
    <property type="term" value="F:amino acid transmembrane transporter activity"/>
    <property type="evidence" value="ECO:0007669"/>
    <property type="project" value="TreeGrafter"/>
</dbReference>
<comment type="subcellular location">
    <subcellularLocation>
        <location evidence="1">Endomembrane system</location>
        <topology evidence="1">Multi-pass membrane protein</topology>
    </subcellularLocation>
</comment>
<dbReference type="EMBL" id="JH883109">
    <property type="protein sequence ID" value="ELR47338.1"/>
    <property type="molecule type" value="Genomic_DNA"/>
</dbReference>